<organism evidence="3 4">
    <name type="scientific">Pontibacter rugosus</name>
    <dbReference type="NCBI Taxonomy" id="1745966"/>
    <lineage>
        <taxon>Bacteria</taxon>
        <taxon>Pseudomonadati</taxon>
        <taxon>Bacteroidota</taxon>
        <taxon>Cytophagia</taxon>
        <taxon>Cytophagales</taxon>
        <taxon>Hymenobacteraceae</taxon>
        <taxon>Pontibacter</taxon>
    </lineage>
</organism>
<dbReference type="Gene3D" id="2.60.120.430">
    <property type="entry name" value="Galactose-binding lectin"/>
    <property type="match status" value="1"/>
</dbReference>
<evidence type="ECO:0000313" key="3">
    <source>
        <dbReference type="EMBL" id="MFD1187999.1"/>
    </source>
</evidence>
<sequence>MKNFYNHRLLLLFCLILSLGFITSCEDDDEETGPNSGQVELLSFGPTGVQHGEELRFVGHNLNQVEAIELQGATVPKASFIEQTSELIRIMVPEEAMQGRVTLKLSKGDDVVSKTILSFTVPITVTSFTPEARPGANMTVAGTKLTWVEGVVFGRDTVDEFVSQSATELVLQVPMNAKTGPLVFVGGGENPTFIETEEEFVVTLPSVTSFDPASVKHSASVTLKGTNLDLVEEVKFPGGATVSEFANHTATEITLVVPNSAVSGALTLVATGSLAEKATEPELNIILPAITSLTDVKHGENLTITGTNLDMVKEVVFAGGEKASTFVSKSANQLVVKVPDKANAGNLKLVTIHGFEVATSSAFNLVLPAVTNVTSTPVDPGANITITGTNLDLVKSVVFTGDATVSTFVSKSANQLIVTVPNNAKSGVLKLITTKDYEVTTKAEVEIVLPKVTGITPAPVAFGAYLTINGSSLNLVQSVKFVGGATVTNFLAKTETQIILAVPNGAKSGKLMLITNRGLEIETTQEAQVGAGGPNIDYYIYDNALRVNAAGEAEWEKWGGWETPTQDLANTEQPNRGARAIKVVYEGANGGLQFHPKDANVLNGYRTLVLYVRGTKDSQLAVQVKNSAGANQADVTFDVKAGEYKLIEIPISQLGAVSGGITELIIKNYGTTPNTVYIDDIGLRE</sequence>
<proteinExistence type="predicted"/>
<evidence type="ECO:0000259" key="2">
    <source>
        <dbReference type="Pfam" id="PF01833"/>
    </source>
</evidence>
<feature type="domain" description="IPT/TIG" evidence="2">
    <location>
        <begin position="368"/>
        <end position="429"/>
    </location>
</feature>
<gene>
    <name evidence="3" type="ORF">ACFQ2O_17435</name>
</gene>
<dbReference type="CDD" id="cd00102">
    <property type="entry name" value="IPT"/>
    <property type="match status" value="2"/>
</dbReference>
<protein>
    <submittedName>
        <fullName evidence="3">IPT/TIG domain-containing protein</fullName>
    </submittedName>
</protein>
<dbReference type="InterPro" id="IPR014756">
    <property type="entry name" value="Ig_E-set"/>
</dbReference>
<dbReference type="RefSeq" id="WP_377530737.1">
    <property type="nucleotide sequence ID" value="NZ_JBHTLD010000200.1"/>
</dbReference>
<dbReference type="PROSITE" id="PS51257">
    <property type="entry name" value="PROKAR_LIPOPROTEIN"/>
    <property type="match status" value="1"/>
</dbReference>
<comment type="caution">
    <text evidence="3">The sequence shown here is derived from an EMBL/GenBank/DDBJ whole genome shotgun (WGS) entry which is preliminary data.</text>
</comment>
<dbReference type="EMBL" id="JBHTLD010000200">
    <property type="protein sequence ID" value="MFD1187999.1"/>
    <property type="molecule type" value="Genomic_DNA"/>
</dbReference>
<accession>A0ABW3SSV8</accession>
<dbReference type="Pfam" id="PF01833">
    <property type="entry name" value="TIG"/>
    <property type="match status" value="2"/>
</dbReference>
<keyword evidence="4" id="KW-1185">Reference proteome</keyword>
<feature type="signal peptide" evidence="1">
    <location>
        <begin position="1"/>
        <end position="24"/>
    </location>
</feature>
<keyword evidence="1" id="KW-0732">Signal</keyword>
<reference evidence="4" key="1">
    <citation type="journal article" date="2019" name="Int. J. Syst. Evol. Microbiol.">
        <title>The Global Catalogue of Microorganisms (GCM) 10K type strain sequencing project: providing services to taxonomists for standard genome sequencing and annotation.</title>
        <authorList>
            <consortium name="The Broad Institute Genomics Platform"/>
            <consortium name="The Broad Institute Genome Sequencing Center for Infectious Disease"/>
            <person name="Wu L."/>
            <person name="Ma J."/>
        </authorList>
    </citation>
    <scope>NUCLEOTIDE SEQUENCE [LARGE SCALE GENOMIC DNA]</scope>
    <source>
        <strain evidence="4">JCM 31319</strain>
    </source>
</reference>
<feature type="chain" id="PRO_5047108637" evidence="1">
    <location>
        <begin position="25"/>
        <end position="685"/>
    </location>
</feature>
<dbReference type="Proteomes" id="UP001597094">
    <property type="component" value="Unassembled WGS sequence"/>
</dbReference>
<name>A0ABW3SSV8_9BACT</name>
<evidence type="ECO:0000256" key="1">
    <source>
        <dbReference type="SAM" id="SignalP"/>
    </source>
</evidence>
<feature type="domain" description="IPT/TIG" evidence="2">
    <location>
        <begin position="288"/>
        <end position="354"/>
    </location>
</feature>
<evidence type="ECO:0000313" key="4">
    <source>
        <dbReference type="Proteomes" id="UP001597094"/>
    </source>
</evidence>
<dbReference type="Gene3D" id="2.60.40.10">
    <property type="entry name" value="Immunoglobulins"/>
    <property type="match status" value="6"/>
</dbReference>
<dbReference type="InterPro" id="IPR013783">
    <property type="entry name" value="Ig-like_fold"/>
</dbReference>
<dbReference type="SUPFAM" id="SSF81296">
    <property type="entry name" value="E set domains"/>
    <property type="match status" value="4"/>
</dbReference>
<dbReference type="InterPro" id="IPR002909">
    <property type="entry name" value="IPT_dom"/>
</dbReference>